<feature type="domain" description="Guanylate cyclase" evidence="2">
    <location>
        <begin position="499"/>
        <end position="631"/>
    </location>
</feature>
<dbReference type="RefSeq" id="WP_259095038.1">
    <property type="nucleotide sequence ID" value="NZ_CP130454.1"/>
</dbReference>
<dbReference type="Pfam" id="PF00211">
    <property type="entry name" value="Guanylate_cyc"/>
    <property type="match status" value="1"/>
</dbReference>
<gene>
    <name evidence="3" type="ORF">M2350_001364</name>
</gene>
<accession>A0ABT2ELZ2</accession>
<dbReference type="SUPFAM" id="SSF55073">
    <property type="entry name" value="Nucleotide cyclase"/>
    <property type="match status" value="1"/>
</dbReference>
<dbReference type="CDD" id="cd07302">
    <property type="entry name" value="CHD"/>
    <property type="match status" value="1"/>
</dbReference>
<feature type="transmembrane region" description="Helical" evidence="1">
    <location>
        <begin position="384"/>
        <end position="404"/>
    </location>
</feature>
<feature type="transmembrane region" description="Helical" evidence="1">
    <location>
        <begin position="20"/>
        <end position="37"/>
    </location>
</feature>
<dbReference type="PROSITE" id="PS50125">
    <property type="entry name" value="GUANYLATE_CYCLASE_2"/>
    <property type="match status" value="1"/>
</dbReference>
<protein>
    <submittedName>
        <fullName evidence="3">Adenylate cyclase</fullName>
        <ecNumber evidence="3">4.6.1.1</ecNumber>
    </submittedName>
</protein>
<feature type="transmembrane region" description="Helical" evidence="1">
    <location>
        <begin position="411"/>
        <end position="434"/>
    </location>
</feature>
<proteinExistence type="predicted"/>
<keyword evidence="1" id="KW-1133">Transmembrane helix</keyword>
<dbReference type="InterPro" id="IPR007890">
    <property type="entry name" value="CHASE2"/>
</dbReference>
<dbReference type="SMART" id="SM00044">
    <property type="entry name" value="CYCc"/>
    <property type="match status" value="1"/>
</dbReference>
<dbReference type="InterPro" id="IPR001054">
    <property type="entry name" value="A/G_cyclase"/>
</dbReference>
<keyword evidence="1" id="KW-0812">Transmembrane</keyword>
<feature type="transmembrane region" description="Helical" evidence="1">
    <location>
        <begin position="440"/>
        <end position="459"/>
    </location>
</feature>
<dbReference type="Gene3D" id="3.30.70.1230">
    <property type="entry name" value="Nucleotide cyclase"/>
    <property type="match status" value="1"/>
</dbReference>
<keyword evidence="3" id="KW-0456">Lyase</keyword>
<dbReference type="EMBL" id="JANUCP010000002">
    <property type="protein sequence ID" value="MCS3918964.1"/>
    <property type="molecule type" value="Genomic_DNA"/>
</dbReference>
<dbReference type="Pfam" id="PF05226">
    <property type="entry name" value="CHASE2"/>
    <property type="match status" value="1"/>
</dbReference>
<keyword evidence="1" id="KW-0472">Membrane</keyword>
<dbReference type="PANTHER" id="PTHR43081">
    <property type="entry name" value="ADENYLATE CYCLASE, TERMINAL-DIFFERENTIATION SPECIFIC-RELATED"/>
    <property type="match status" value="1"/>
</dbReference>
<evidence type="ECO:0000313" key="3">
    <source>
        <dbReference type="EMBL" id="MCS3918964.1"/>
    </source>
</evidence>
<evidence type="ECO:0000259" key="2">
    <source>
        <dbReference type="PROSITE" id="PS50125"/>
    </source>
</evidence>
<organism evidence="3 4">
    <name type="scientific">Candidatus Fervidibacter sacchari</name>
    <dbReference type="NCBI Taxonomy" id="1448929"/>
    <lineage>
        <taxon>Bacteria</taxon>
        <taxon>Candidatus Fervidibacterota</taxon>
        <taxon>Candidatus Fervidibacter</taxon>
    </lineage>
</organism>
<keyword evidence="4" id="KW-1185">Reference proteome</keyword>
<dbReference type="InterPro" id="IPR050697">
    <property type="entry name" value="Adenylyl/Guanylyl_Cyclase_3/4"/>
</dbReference>
<reference evidence="3 4" key="1">
    <citation type="submission" date="2022-08" db="EMBL/GenBank/DDBJ databases">
        <title>Bacterial and archaeal communities from various locations to study Microbial Dark Matter (Phase II).</title>
        <authorList>
            <person name="Stepanauskas R."/>
        </authorList>
    </citation>
    <scope>NUCLEOTIDE SEQUENCE [LARGE SCALE GENOMIC DNA]</scope>
    <source>
        <strain evidence="3 4">PD1</strain>
    </source>
</reference>
<dbReference type="PANTHER" id="PTHR43081:SF1">
    <property type="entry name" value="ADENYLATE CYCLASE, TERMINAL-DIFFERENTIATION SPECIFIC"/>
    <property type="match status" value="1"/>
</dbReference>
<evidence type="ECO:0000313" key="4">
    <source>
        <dbReference type="Proteomes" id="UP001204798"/>
    </source>
</evidence>
<dbReference type="InterPro" id="IPR029787">
    <property type="entry name" value="Nucleotide_cyclase"/>
</dbReference>
<evidence type="ECO:0000256" key="1">
    <source>
        <dbReference type="SAM" id="Phobius"/>
    </source>
</evidence>
<comment type="caution">
    <text evidence="3">The sequence shown here is derived from an EMBL/GenBank/DDBJ whole genome shotgun (WGS) entry which is preliminary data.</text>
</comment>
<dbReference type="SMART" id="SM01080">
    <property type="entry name" value="CHASE2"/>
    <property type="match status" value="1"/>
</dbReference>
<name>A0ABT2ELZ2_9BACT</name>
<sequence length="705" mass="79176">MKAVIDLQERQRRMRRRNFYSFGVIVLFSAIVGWNYLDNLFRFYSGHPLRTLSAWQLPLHALFYDLCLRLHGFAQPQPPPLLPNEETERRWRQRLQKWAGGAFRHLPDIVIVAIDDQTVRSLKQSGIPYPPMPRAVYGELVKRLHRAGAKVIAFDLHMNLPSPFGESDDQAFQKAMAEFKRVILACRLFSERHSGGFATIYEGPHQPLAENAVGLGLIEMTVDPWDRAIRSATVAALYRDEWLPSLGTMAAALWLGKSEEQLQRELTQGRFNGVPLPLVFYRIGAEENFEGLLFAALPLNFAGPEKAFRHISLEAILFPERNGLTEKDLRRLFAGKLVFVGDTSELGKDTFLTPVSVGFPGVEVHATLAQMLLSGKFLRLAPRLWTQILLLLFVALATALVFWLRPLRAFPLLLLLALSVFAIALKLLDAWLLILPIAPFLVSLAVAFVLATTYLQFAVERHARHIRQRFGRFVAPSVLETIVVASEEELTRPRRMEATVLFTDLKGFTTISEERPPEEVAELLNEHFEIMTEIIDRHAGTVSKFIGDAIMALFGVPVPQPDHAARAVRCAVEMQKAMDEFRQRLSQRQLPELFMRIGIHTGEMVFGAIGSKRQSDLTVIGDTVNVASRLEGMNKEFGSRILISEVTYESAQAAGARLIAESVGEVMVRGRARPMRVYKVLGVDGVLLPEANAVIGHTVERKVAL</sequence>
<dbReference type="Proteomes" id="UP001204798">
    <property type="component" value="Unassembled WGS sequence"/>
</dbReference>
<dbReference type="GO" id="GO:0004016">
    <property type="term" value="F:adenylate cyclase activity"/>
    <property type="evidence" value="ECO:0007669"/>
    <property type="project" value="UniProtKB-EC"/>
</dbReference>
<dbReference type="EC" id="4.6.1.1" evidence="3"/>